<dbReference type="CDD" id="cd02440">
    <property type="entry name" value="AdoMet_MTases"/>
    <property type="match status" value="1"/>
</dbReference>
<evidence type="ECO:0000256" key="1">
    <source>
        <dbReference type="SAM" id="Phobius"/>
    </source>
</evidence>
<dbReference type="EMBL" id="HBIN01012018">
    <property type="protein sequence ID" value="CAE0438812.1"/>
    <property type="molecule type" value="Transcribed_RNA"/>
</dbReference>
<dbReference type="EMBL" id="HBIN01012017">
    <property type="protein sequence ID" value="CAE0438811.1"/>
    <property type="molecule type" value="Transcribed_RNA"/>
</dbReference>
<organism evidence="3">
    <name type="scientific">Aplanochytrium stocchinoi</name>
    <dbReference type="NCBI Taxonomy" id="215587"/>
    <lineage>
        <taxon>Eukaryota</taxon>
        <taxon>Sar</taxon>
        <taxon>Stramenopiles</taxon>
        <taxon>Bigyra</taxon>
        <taxon>Labyrinthulomycetes</taxon>
        <taxon>Thraustochytrida</taxon>
        <taxon>Thraustochytriidae</taxon>
        <taxon>Aplanochytrium</taxon>
    </lineage>
</organism>
<keyword evidence="1" id="KW-0812">Transmembrane</keyword>
<proteinExistence type="predicted"/>
<dbReference type="Pfam" id="PF08241">
    <property type="entry name" value="Methyltransf_11"/>
    <property type="match status" value="1"/>
</dbReference>
<evidence type="ECO:0000259" key="2">
    <source>
        <dbReference type="Pfam" id="PF08241"/>
    </source>
</evidence>
<dbReference type="GO" id="GO:0008757">
    <property type="term" value="F:S-adenosylmethionine-dependent methyltransferase activity"/>
    <property type="evidence" value="ECO:0007669"/>
    <property type="project" value="InterPro"/>
</dbReference>
<dbReference type="AlphaFoldDB" id="A0A6S8CHI6"/>
<reference evidence="3" key="1">
    <citation type="submission" date="2021-01" db="EMBL/GenBank/DDBJ databases">
        <authorList>
            <person name="Corre E."/>
            <person name="Pelletier E."/>
            <person name="Niang G."/>
            <person name="Scheremetjew M."/>
            <person name="Finn R."/>
            <person name="Kale V."/>
            <person name="Holt S."/>
            <person name="Cochrane G."/>
            <person name="Meng A."/>
            <person name="Brown T."/>
            <person name="Cohen L."/>
        </authorList>
    </citation>
    <scope>NUCLEOTIDE SEQUENCE</scope>
    <source>
        <strain evidence="3">GSBS06</strain>
    </source>
</reference>
<dbReference type="InterPro" id="IPR013216">
    <property type="entry name" value="Methyltransf_11"/>
</dbReference>
<feature type="domain" description="Methyltransferase type 11" evidence="2">
    <location>
        <begin position="169"/>
        <end position="250"/>
    </location>
</feature>
<keyword evidence="1" id="KW-1133">Transmembrane helix</keyword>
<dbReference type="SUPFAM" id="SSF53335">
    <property type="entry name" value="S-adenosyl-L-methionine-dependent methyltransferases"/>
    <property type="match status" value="1"/>
</dbReference>
<dbReference type="Gene3D" id="3.40.50.150">
    <property type="entry name" value="Vaccinia Virus protein VP39"/>
    <property type="match status" value="1"/>
</dbReference>
<gene>
    <name evidence="3" type="ORF">ASTO00021_LOCUS9033</name>
    <name evidence="4" type="ORF">ASTO00021_LOCUS9034</name>
</gene>
<dbReference type="PANTHER" id="PTHR43591">
    <property type="entry name" value="METHYLTRANSFERASE"/>
    <property type="match status" value="1"/>
</dbReference>
<protein>
    <recommendedName>
        <fullName evidence="2">Methyltransferase type 11 domain-containing protein</fullName>
    </recommendedName>
</protein>
<name>A0A6S8CHI6_9STRA</name>
<dbReference type="InterPro" id="IPR029063">
    <property type="entry name" value="SAM-dependent_MTases_sf"/>
</dbReference>
<evidence type="ECO:0000313" key="4">
    <source>
        <dbReference type="EMBL" id="CAE0438812.1"/>
    </source>
</evidence>
<sequence length="333" mass="38367">MSGSQCGFEGTVDLDSALRDSCLNQLQDVEISLEAELVDSEAEIKIGYIYWVFSMLYHYLYYYVYIPSFWVFLIGIIWYTVARYCTRLFSRQSSFPSGFYGESIIFGWLERTNQRSVVWASRCLKTKLKYNSQVLDIGFGAGLSFDTMIRLLGESFESHCHENKGVEKAEYKVYGIENSEQMIRYCTEKYASEIENKVLVLEKGDALSMSYPNESFDVITVSNFIHLVKDKNAALKEWVRCLKYGGTLAILFRQSEAYARDAFVQSGVQQGFMFLPQENTLVEILENMDSIKNIEVMKRKVEEGDKDDIDEGDILILATIREEQKHITIGYTE</sequence>
<accession>A0A6S8CHI6</accession>
<feature type="transmembrane region" description="Helical" evidence="1">
    <location>
        <begin position="60"/>
        <end position="81"/>
    </location>
</feature>
<keyword evidence="1" id="KW-0472">Membrane</keyword>
<evidence type="ECO:0000313" key="3">
    <source>
        <dbReference type="EMBL" id="CAE0438811.1"/>
    </source>
</evidence>